<evidence type="ECO:0000256" key="2">
    <source>
        <dbReference type="ARBA" id="ARBA00022741"/>
    </source>
</evidence>
<dbReference type="PROSITE" id="PS51421">
    <property type="entry name" value="RAS"/>
    <property type="match status" value="1"/>
</dbReference>
<reference evidence="5" key="1">
    <citation type="submission" date="2021-01" db="EMBL/GenBank/DDBJ databases">
        <authorList>
            <person name="Corre E."/>
            <person name="Pelletier E."/>
            <person name="Niang G."/>
            <person name="Scheremetjew M."/>
            <person name="Finn R."/>
            <person name="Kale V."/>
            <person name="Holt S."/>
            <person name="Cochrane G."/>
            <person name="Meng A."/>
            <person name="Brown T."/>
            <person name="Cohen L."/>
        </authorList>
    </citation>
    <scope>NUCLEOTIDE SEQUENCE</scope>
    <source>
        <strain evidence="5">OF101</strain>
    </source>
</reference>
<keyword evidence="3" id="KW-0342">GTP-binding</keyword>
<proteinExistence type="predicted"/>
<dbReference type="SMART" id="SM00175">
    <property type="entry name" value="RAB"/>
    <property type="match status" value="1"/>
</dbReference>
<keyword evidence="4" id="KW-0472">Membrane</keyword>
<sequence>MTEAAAHHGDADFIFKLVVIGDLGVGKSALLRRFVDGLYDTTYTATIGVDFGTRSCTLDGKKVKLQIWDTAGSERFRAITSSYYRGAHGVIVVFDVSDRKSFERVRYWLAEAGKSAPVTARRMLVGNKCDLTGEGRSISRDEAFDLADGLGVPLVEASAKSSENVEEAFLSLARAIKASATRAIPAQSFDSYAVGTSSVGSELGAATRIRPRGICLGRGTCLLHALGRTDGGGQPREGCCA</sequence>
<evidence type="ECO:0000256" key="3">
    <source>
        <dbReference type="ARBA" id="ARBA00023134"/>
    </source>
</evidence>
<gene>
    <name evidence="5" type="ORF">ACAT0790_LOCUS37431</name>
</gene>
<keyword evidence="2" id="KW-0547">Nucleotide-binding</keyword>
<dbReference type="GO" id="GO:0012505">
    <property type="term" value="C:endomembrane system"/>
    <property type="evidence" value="ECO:0007669"/>
    <property type="project" value="UniProtKB-SubCell"/>
</dbReference>
<dbReference type="PRINTS" id="PR00449">
    <property type="entry name" value="RASTRNSFRMNG"/>
</dbReference>
<dbReference type="SUPFAM" id="SSF52540">
    <property type="entry name" value="P-loop containing nucleoside triphosphate hydrolases"/>
    <property type="match status" value="1"/>
</dbReference>
<dbReference type="AlphaFoldDB" id="A0A7S1R9U1"/>
<dbReference type="SMART" id="SM00173">
    <property type="entry name" value="RAS"/>
    <property type="match status" value="1"/>
</dbReference>
<dbReference type="CDD" id="cd00154">
    <property type="entry name" value="Rab"/>
    <property type="match status" value="1"/>
</dbReference>
<dbReference type="InterPro" id="IPR005225">
    <property type="entry name" value="Small_GTP-bd"/>
</dbReference>
<dbReference type="SMART" id="SM00176">
    <property type="entry name" value="RAN"/>
    <property type="match status" value="1"/>
</dbReference>
<accession>A0A7S1R9U1</accession>
<dbReference type="NCBIfam" id="TIGR00231">
    <property type="entry name" value="small_GTP"/>
    <property type="match status" value="1"/>
</dbReference>
<dbReference type="GO" id="GO:0005525">
    <property type="term" value="F:GTP binding"/>
    <property type="evidence" value="ECO:0007669"/>
    <property type="project" value="UniProtKB-KW"/>
</dbReference>
<dbReference type="InterPro" id="IPR001806">
    <property type="entry name" value="Small_GTPase"/>
</dbReference>
<dbReference type="FunFam" id="3.40.50.300:FF:000586">
    <property type="entry name" value="Rab family GTPase"/>
    <property type="match status" value="1"/>
</dbReference>
<evidence type="ECO:0000256" key="4">
    <source>
        <dbReference type="ARBA" id="ARBA00023136"/>
    </source>
</evidence>
<dbReference type="InterPro" id="IPR050227">
    <property type="entry name" value="Rab"/>
</dbReference>
<dbReference type="PANTHER" id="PTHR47977">
    <property type="entry name" value="RAS-RELATED PROTEIN RAB"/>
    <property type="match status" value="1"/>
</dbReference>
<name>A0A7S1R9U1_ALECA</name>
<dbReference type="GO" id="GO:0003924">
    <property type="term" value="F:GTPase activity"/>
    <property type="evidence" value="ECO:0007669"/>
    <property type="project" value="InterPro"/>
</dbReference>
<evidence type="ECO:0000313" key="5">
    <source>
        <dbReference type="EMBL" id="CAD9160666.1"/>
    </source>
</evidence>
<dbReference type="SMART" id="SM00174">
    <property type="entry name" value="RHO"/>
    <property type="match status" value="1"/>
</dbReference>
<dbReference type="EMBL" id="HBGE01062522">
    <property type="protein sequence ID" value="CAD9160666.1"/>
    <property type="molecule type" value="Transcribed_RNA"/>
</dbReference>
<dbReference type="InterPro" id="IPR027417">
    <property type="entry name" value="P-loop_NTPase"/>
</dbReference>
<dbReference type="PROSITE" id="PS51420">
    <property type="entry name" value="RHO"/>
    <property type="match status" value="1"/>
</dbReference>
<dbReference type="Gene3D" id="3.40.50.300">
    <property type="entry name" value="P-loop containing nucleotide triphosphate hydrolases"/>
    <property type="match status" value="1"/>
</dbReference>
<organism evidence="5">
    <name type="scientific">Alexandrium catenella</name>
    <name type="common">Red tide dinoflagellate</name>
    <name type="synonym">Gonyaulax catenella</name>
    <dbReference type="NCBI Taxonomy" id="2925"/>
    <lineage>
        <taxon>Eukaryota</taxon>
        <taxon>Sar</taxon>
        <taxon>Alveolata</taxon>
        <taxon>Dinophyceae</taxon>
        <taxon>Gonyaulacales</taxon>
        <taxon>Pyrocystaceae</taxon>
        <taxon>Alexandrium</taxon>
    </lineage>
</organism>
<comment type="subcellular location">
    <subcellularLocation>
        <location evidence="1">Endomembrane system</location>
    </subcellularLocation>
</comment>
<dbReference type="PROSITE" id="PS51419">
    <property type="entry name" value="RAB"/>
    <property type="match status" value="1"/>
</dbReference>
<protein>
    <submittedName>
        <fullName evidence="5">Uncharacterized protein</fullName>
    </submittedName>
</protein>
<dbReference type="Pfam" id="PF00071">
    <property type="entry name" value="Ras"/>
    <property type="match status" value="1"/>
</dbReference>
<evidence type="ECO:0000256" key="1">
    <source>
        <dbReference type="ARBA" id="ARBA00004308"/>
    </source>
</evidence>